<comment type="caution">
    <text evidence="2">The sequence shown here is derived from an EMBL/GenBank/DDBJ whole genome shotgun (WGS) entry which is preliminary data.</text>
</comment>
<dbReference type="Pfam" id="PF12671">
    <property type="entry name" value="Amidase_6"/>
    <property type="match status" value="1"/>
</dbReference>
<name>A0A4Q0VEC7_CLOTA</name>
<dbReference type="InterPro" id="IPR024301">
    <property type="entry name" value="Amidase_6"/>
</dbReference>
<evidence type="ECO:0000313" key="3">
    <source>
        <dbReference type="Proteomes" id="UP000290921"/>
    </source>
</evidence>
<proteinExistence type="predicted"/>
<evidence type="ECO:0000313" key="2">
    <source>
        <dbReference type="EMBL" id="RXI49353.1"/>
    </source>
</evidence>
<reference evidence="2 3" key="1">
    <citation type="submission" date="2018-06" db="EMBL/GenBank/DDBJ databases">
        <title>Genome conservation of Clostridium tetani.</title>
        <authorList>
            <person name="Bruggemann H."/>
            <person name="Popoff M.R."/>
        </authorList>
    </citation>
    <scope>NUCLEOTIDE SEQUENCE [LARGE SCALE GENOMIC DNA]</scope>
    <source>
        <strain evidence="2 3">2017.061</strain>
    </source>
</reference>
<sequence length="362" mass="42266">MKKKLMELKSKLDYGSLKNAHIIKGDEITNEDINALIDNYFNWTYENLISNTVGELQNIVGNNKLVEFKKSKLKWLVNWYGKNKEEIEDYKIYTEINDVDISGNIIYINAIYGEDLMLKSSSDIVQKIRNQEHKILAKNVGSKLVIIHDYYNDELADEMFWVSDREFKTNKKVKSINKKLEKKTLEINKNIKRIDKLVKQYRRNLDNSLKINNIQERKYPGYDGVIAAKYAVKYAINYNPEYQDYNGRGGDCTNFVSQCIYAGGIPTDNVWYKDSHAWIRVVELRSWLLKKGYARELTVQDNAKEGDLIQLRNSGGYWYHSLIVTYKNPTNGELFVSCHTGDYVNRALSTYTTDRRYLILTS</sequence>
<protein>
    <recommendedName>
        <fullName evidence="1">Putative amidase domain-containing protein</fullName>
    </recommendedName>
</protein>
<gene>
    <name evidence="2" type="ORF">DP130_04685</name>
</gene>
<dbReference type="PANTHER" id="PTHR40032:SF1">
    <property type="entry name" value="EXPORTED PROTEIN"/>
    <property type="match status" value="1"/>
</dbReference>
<dbReference type="RefSeq" id="WP_129030069.1">
    <property type="nucleotide sequence ID" value="NZ_QMAP01000004.1"/>
</dbReference>
<feature type="domain" description="Putative amidase" evidence="1">
    <location>
        <begin position="222"/>
        <end position="355"/>
    </location>
</feature>
<evidence type="ECO:0000259" key="1">
    <source>
        <dbReference type="Pfam" id="PF12671"/>
    </source>
</evidence>
<accession>A0A4Q0VEC7</accession>
<dbReference type="AlphaFoldDB" id="A0A4Q0VEC7"/>
<dbReference type="EMBL" id="QMAP01000004">
    <property type="protein sequence ID" value="RXI49353.1"/>
    <property type="molecule type" value="Genomic_DNA"/>
</dbReference>
<dbReference type="Proteomes" id="UP000290921">
    <property type="component" value="Unassembled WGS sequence"/>
</dbReference>
<dbReference type="PANTHER" id="PTHR40032">
    <property type="entry name" value="EXPORTED PROTEIN-RELATED"/>
    <property type="match status" value="1"/>
</dbReference>
<organism evidence="2 3">
    <name type="scientific">Clostridium tetani</name>
    <dbReference type="NCBI Taxonomy" id="1513"/>
    <lineage>
        <taxon>Bacteria</taxon>
        <taxon>Bacillati</taxon>
        <taxon>Bacillota</taxon>
        <taxon>Clostridia</taxon>
        <taxon>Eubacteriales</taxon>
        <taxon>Clostridiaceae</taxon>
        <taxon>Clostridium</taxon>
    </lineage>
</organism>